<evidence type="ECO:0000313" key="2">
    <source>
        <dbReference type="Proteomes" id="UP000198856"/>
    </source>
</evidence>
<organism evidence="1 2">
    <name type="scientific">Halovenus aranensis</name>
    <dbReference type="NCBI Taxonomy" id="890420"/>
    <lineage>
        <taxon>Archaea</taxon>
        <taxon>Methanobacteriati</taxon>
        <taxon>Methanobacteriota</taxon>
        <taxon>Stenosarchaea group</taxon>
        <taxon>Halobacteria</taxon>
        <taxon>Halobacteriales</taxon>
        <taxon>Haloarculaceae</taxon>
        <taxon>Halovenus</taxon>
    </lineage>
</organism>
<evidence type="ECO:0000313" key="1">
    <source>
        <dbReference type="EMBL" id="SDJ39469.1"/>
    </source>
</evidence>
<name>A0A1G8TD11_9EURY</name>
<dbReference type="STRING" id="890420.SAMN05216226_1031"/>
<dbReference type="Proteomes" id="UP000198856">
    <property type="component" value="Unassembled WGS sequence"/>
</dbReference>
<proteinExistence type="predicted"/>
<keyword evidence="2" id="KW-1185">Reference proteome</keyword>
<dbReference type="AlphaFoldDB" id="A0A1G8TD11"/>
<reference evidence="1 2" key="1">
    <citation type="submission" date="2016-10" db="EMBL/GenBank/DDBJ databases">
        <authorList>
            <person name="de Groot N.N."/>
        </authorList>
    </citation>
    <scope>NUCLEOTIDE SEQUENCE [LARGE SCALE GENOMIC DNA]</scope>
    <source>
        <strain evidence="1 2">IBRC-M10015</strain>
    </source>
</reference>
<gene>
    <name evidence="1" type="ORF">SAMN05216226_1031</name>
</gene>
<feature type="non-terminal residue" evidence="1">
    <location>
        <position position="1"/>
    </location>
</feature>
<dbReference type="EMBL" id="FNFC01000003">
    <property type="protein sequence ID" value="SDJ39469.1"/>
    <property type="molecule type" value="Genomic_DNA"/>
</dbReference>
<protein>
    <submittedName>
        <fullName evidence="1">Uncharacterized protein</fullName>
    </submittedName>
</protein>
<accession>A0A1G8TD11</accession>
<sequence length="24" mass="2600">ETVLGALADDQRLAETIDIVREAT</sequence>